<gene>
    <name evidence="9" type="ORF">I858_001530</name>
</gene>
<reference evidence="9" key="1">
    <citation type="submission" date="2016-10" db="EMBL/GenBank/DDBJ databases">
        <authorList>
            <person name="See-Too W.S."/>
        </authorList>
    </citation>
    <scope>NUCLEOTIDE SEQUENCE</scope>
    <source>
        <strain evidence="9">L10.15</strain>
    </source>
</reference>
<comment type="similarity">
    <text evidence="1">Belongs to the ATP-dependent AMP-binding enzyme family.</text>
</comment>
<dbReference type="Pfam" id="PF13193">
    <property type="entry name" value="AMP-binding_C"/>
    <property type="match status" value="1"/>
</dbReference>
<dbReference type="GO" id="GO:0005829">
    <property type="term" value="C:cytosol"/>
    <property type="evidence" value="ECO:0007669"/>
    <property type="project" value="TreeGrafter"/>
</dbReference>
<dbReference type="GO" id="GO:0003987">
    <property type="term" value="F:acetate-CoA ligase activity"/>
    <property type="evidence" value="ECO:0007669"/>
    <property type="project" value="UniProtKB-EC"/>
</dbReference>
<evidence type="ECO:0000256" key="3">
    <source>
        <dbReference type="ARBA" id="ARBA00022598"/>
    </source>
</evidence>
<evidence type="ECO:0000313" key="9">
    <source>
        <dbReference type="EMBL" id="ANU25759.1"/>
    </source>
</evidence>
<dbReference type="InterPro" id="IPR045851">
    <property type="entry name" value="AMP-bd_C_sf"/>
</dbReference>
<evidence type="ECO:0000313" key="10">
    <source>
        <dbReference type="Proteomes" id="UP000053354"/>
    </source>
</evidence>
<feature type="domain" description="AMP-dependent synthetase/ligase" evidence="7">
    <location>
        <begin position="50"/>
        <end position="417"/>
    </location>
</feature>
<feature type="domain" description="AMP-binding enzyme C-terminal" evidence="8">
    <location>
        <begin position="471"/>
        <end position="549"/>
    </location>
</feature>
<dbReference type="AlphaFoldDB" id="A0A1B1RXW6"/>
<name>A0A1B1RXW6_9BACL</name>
<dbReference type="PANTHER" id="PTHR24095">
    <property type="entry name" value="ACETYL-COENZYME A SYNTHETASE"/>
    <property type="match status" value="1"/>
</dbReference>
<dbReference type="PANTHER" id="PTHR24095:SF14">
    <property type="entry name" value="ACETYL-COENZYME A SYNTHETASE 1"/>
    <property type="match status" value="1"/>
</dbReference>
<evidence type="ECO:0000256" key="5">
    <source>
        <dbReference type="ARBA" id="ARBA00022840"/>
    </source>
</evidence>
<organism evidence="9 10">
    <name type="scientific">Planococcus versutus</name>
    <dbReference type="NCBI Taxonomy" id="1302659"/>
    <lineage>
        <taxon>Bacteria</taxon>
        <taxon>Bacillati</taxon>
        <taxon>Bacillota</taxon>
        <taxon>Bacilli</taxon>
        <taxon>Bacillales</taxon>
        <taxon>Caryophanaceae</taxon>
        <taxon>Planococcus</taxon>
    </lineage>
</organism>
<dbReference type="EMBL" id="CP016540">
    <property type="protein sequence ID" value="ANU25759.1"/>
    <property type="molecule type" value="Genomic_DNA"/>
</dbReference>
<keyword evidence="5" id="KW-0067">ATP-binding</keyword>
<dbReference type="EC" id="6.2.1.1" evidence="2"/>
<dbReference type="STRING" id="1302659.I858_001530"/>
<dbReference type="NCBIfam" id="NF003313">
    <property type="entry name" value="PRK04319.1"/>
    <property type="match status" value="1"/>
</dbReference>
<dbReference type="RefSeq" id="WP_065524329.1">
    <property type="nucleotide sequence ID" value="NZ_CP016540.2"/>
</dbReference>
<keyword evidence="4" id="KW-0547">Nucleotide-binding</keyword>
<dbReference type="InterPro" id="IPR042099">
    <property type="entry name" value="ANL_N_sf"/>
</dbReference>
<evidence type="ECO:0000256" key="6">
    <source>
        <dbReference type="ARBA" id="ARBA00022990"/>
    </source>
</evidence>
<dbReference type="InterPro" id="IPR020845">
    <property type="entry name" value="AMP-binding_CS"/>
</dbReference>
<dbReference type="PROSITE" id="PS00455">
    <property type="entry name" value="AMP_BINDING"/>
    <property type="match status" value="1"/>
</dbReference>
<proteinExistence type="inferred from homology"/>
<evidence type="ECO:0000256" key="4">
    <source>
        <dbReference type="ARBA" id="ARBA00022741"/>
    </source>
</evidence>
<dbReference type="InterPro" id="IPR000873">
    <property type="entry name" value="AMP-dep_synth/lig_dom"/>
</dbReference>
<protein>
    <recommendedName>
        <fullName evidence="2">acetate--CoA ligase</fullName>
        <ecNumber evidence="2">6.2.1.1</ecNumber>
    </recommendedName>
</protein>
<evidence type="ECO:0000259" key="8">
    <source>
        <dbReference type="Pfam" id="PF13193"/>
    </source>
</evidence>
<dbReference type="KEGG" id="pll:I858_001530"/>
<keyword evidence="10" id="KW-1185">Reference proteome</keyword>
<dbReference type="InterPro" id="IPR025110">
    <property type="entry name" value="AMP-bd_C"/>
</dbReference>
<evidence type="ECO:0000259" key="7">
    <source>
        <dbReference type="Pfam" id="PF00501"/>
    </source>
</evidence>
<keyword evidence="3 9" id="KW-0436">Ligase</keyword>
<dbReference type="Pfam" id="PF00501">
    <property type="entry name" value="AMP-binding"/>
    <property type="match status" value="1"/>
</dbReference>
<dbReference type="FunFam" id="3.30.300.30:FF:000005">
    <property type="entry name" value="Acyl-coenzyme A synthetase ACSM5, mitochondrial"/>
    <property type="match status" value="1"/>
</dbReference>
<sequence>MRVESLPARAGKHQLHNYEEVAANFDWAEVEKEFSWYQSGKMNMAHEAIDRHAESHRKNKVALYYKDQNRNESYTFYEMKRMTNRAANLLKENSALEKGDRIFIFMPRSPELYFLMFGALKMGLIVGPLFEAFMEGAIYDRLDDSGAKSIITTTELLDRIPYDRLPKLETIFIVGEDVAEQKGQVDVLKYLSSRSDKFELEWLDKEDGLVLHYTSGSTGKPKGVLHAQYAMVQQYQTGKWVLDFTENDIYWCTADPGWVTGTAYGVFSPWLNGVTTVILGGRFSPDGWYKAIEDFGVTIWYSAPTAFRMLMGAGDALVKEYDLSTLRHVLSVGEPLNPEVVRWGAEVFDKRIHDTWWMTETGAQTICNYPAMAIKPGSMGKPIPGIKVAIVDDQGNELPPNQMGNLAIEKGWPAMMRQIWNNPAKYESYFLKDKWYVSGDSAYMDEEGYFWFQGRVDDVIMTSGERVGPFEVESKLLEHPAVAEAGVIGKPDPIRGEIIKAFVALNNGYKPSEELVQDIQQFVKKGLSAHAAPREIEFKEKLPKTRSGKIMRRVLKAWELDLPAGDLSSMED</sequence>
<evidence type="ECO:0000256" key="1">
    <source>
        <dbReference type="ARBA" id="ARBA00006432"/>
    </source>
</evidence>
<dbReference type="OrthoDB" id="9778383at2"/>
<dbReference type="GO" id="GO:0006085">
    <property type="term" value="P:acetyl-CoA biosynthetic process"/>
    <property type="evidence" value="ECO:0007669"/>
    <property type="project" value="TreeGrafter"/>
</dbReference>
<evidence type="ECO:0000256" key="2">
    <source>
        <dbReference type="ARBA" id="ARBA00013275"/>
    </source>
</evidence>
<dbReference type="Gene3D" id="3.40.50.12780">
    <property type="entry name" value="N-terminal domain of ligase-like"/>
    <property type="match status" value="1"/>
</dbReference>
<dbReference type="SUPFAM" id="SSF56801">
    <property type="entry name" value="Acetyl-CoA synthetase-like"/>
    <property type="match status" value="1"/>
</dbReference>
<accession>A0A1B1RXW6</accession>
<keyword evidence="6" id="KW-0007">Acetylation</keyword>
<dbReference type="Gene3D" id="3.30.300.30">
    <property type="match status" value="1"/>
</dbReference>
<dbReference type="GO" id="GO:0005524">
    <property type="term" value="F:ATP binding"/>
    <property type="evidence" value="ECO:0007669"/>
    <property type="project" value="UniProtKB-KW"/>
</dbReference>
<dbReference type="Proteomes" id="UP000053354">
    <property type="component" value="Chromosome"/>
</dbReference>